<dbReference type="Ensembl" id="ENSMUNT00000031672.1">
    <property type="protein sequence ID" value="ENSMUNP00000025443.1"/>
    <property type="gene ID" value="ENSMUNG00000020970.1"/>
</dbReference>
<dbReference type="SUPFAM" id="SSF48726">
    <property type="entry name" value="Immunoglobulin"/>
    <property type="match status" value="4"/>
</dbReference>
<dbReference type="GO" id="GO:0007155">
    <property type="term" value="P:cell adhesion"/>
    <property type="evidence" value="ECO:0007669"/>
    <property type="project" value="UniProtKB-KW"/>
</dbReference>
<keyword evidence="6" id="KW-0472">Membrane</keyword>
<keyword evidence="3" id="KW-0430">Lectin</keyword>
<dbReference type="GO" id="GO:0030246">
    <property type="term" value="F:carbohydrate binding"/>
    <property type="evidence" value="ECO:0007669"/>
    <property type="project" value="UniProtKB-KW"/>
</dbReference>
<dbReference type="InterPro" id="IPR007110">
    <property type="entry name" value="Ig-like_dom"/>
</dbReference>
<dbReference type="AlphaFoldDB" id="A0A8V5GTU2"/>
<gene>
    <name evidence="8" type="primary">LOC117437721</name>
</gene>
<sequence>PILIPLTPLLPLTPIPFPLQAVSHPIAWMPPSLSGVPGSCLSIPCRFSFPDELRPTSIRGLWFFGSPYPRSYPPVVARSRGGAVHESFQGRAVLIGDPNLRDCSLLLDPLGSEMGGKYYFRGDLGGYNQYSFSEHVTVEVVAEPLLELPPILVAGLEAELRCRIPDSCPRLRPRLLWDGIQDLPDHSQWESRDEASGAASVLASLRFRPRRQDGGRSLRCHAAFDNSSLALQAEVELDVECELWGPPQAPAGSPLTLLCEAEGRPSPLLSWFRGAELLREEPGASRLELPLPRLSPAHAGTYTCVAENRHGVDNRSLELEVHYPPLPPQVTGSLRALAGDPLRVTCSARGHPPPALTLTRGRRLVAVGAGPEPEVTLERQGAGPRDGGGYECRAENQYGHSSLGFNITVEFPPQLLGSSHCTVTSSDGARCRCSAWAVPAPTVTFELPSRNVTVTEGHGDFRLVPGGAADDDVTSGAVTTAMLSLRGALEPELSIICRAGNGHGSVRGQLRFRYPGGLVWAKVGPVGAVVAFAIIIALVCYLSQSRRKKAAGSPAVTPGQGAEPEPEQRPLQVGYYGMEMGYYGMEMGYYGMGMGYYGMDMGYYGMDMGYYGMGMGYYGMDMGYYGMWWGIMGCCGVLWDIMRYYRILWDIVGYYGILWSVVGHCGILWDIMGYRVLWDIMGYRILWDIMGYRVLWDIMGYRILWDIMGYYGI</sequence>
<keyword evidence="5" id="KW-1133">Transmembrane helix</keyword>
<evidence type="ECO:0000256" key="4">
    <source>
        <dbReference type="ARBA" id="ARBA00022889"/>
    </source>
</evidence>
<dbReference type="Proteomes" id="UP000694405">
    <property type="component" value="Chromosome 26"/>
</dbReference>
<dbReference type="Pfam" id="PF13895">
    <property type="entry name" value="Ig_2"/>
    <property type="match status" value="1"/>
</dbReference>
<evidence type="ECO:0000256" key="1">
    <source>
        <dbReference type="ARBA" id="ARBA00004479"/>
    </source>
</evidence>
<organism evidence="8 9">
    <name type="scientific">Melopsittacus undulatus</name>
    <name type="common">Budgerigar</name>
    <name type="synonym">Psittacus undulatus</name>
    <dbReference type="NCBI Taxonomy" id="13146"/>
    <lineage>
        <taxon>Eukaryota</taxon>
        <taxon>Metazoa</taxon>
        <taxon>Chordata</taxon>
        <taxon>Craniata</taxon>
        <taxon>Vertebrata</taxon>
        <taxon>Euteleostomi</taxon>
        <taxon>Archelosauria</taxon>
        <taxon>Archosauria</taxon>
        <taxon>Dinosauria</taxon>
        <taxon>Saurischia</taxon>
        <taxon>Theropoda</taxon>
        <taxon>Coelurosauria</taxon>
        <taxon>Aves</taxon>
        <taxon>Neognathae</taxon>
        <taxon>Neoaves</taxon>
        <taxon>Telluraves</taxon>
        <taxon>Australaves</taxon>
        <taxon>Psittaciformes</taxon>
        <taxon>Psittaculidae</taxon>
        <taxon>Melopsittacus</taxon>
    </lineage>
</organism>
<reference evidence="8" key="3">
    <citation type="submission" date="2025-09" db="UniProtKB">
        <authorList>
            <consortium name="Ensembl"/>
        </authorList>
    </citation>
    <scope>IDENTIFICATION</scope>
</reference>
<reference evidence="8" key="2">
    <citation type="submission" date="2025-08" db="UniProtKB">
        <authorList>
            <consortium name="Ensembl"/>
        </authorList>
    </citation>
    <scope>IDENTIFICATION</scope>
</reference>
<dbReference type="PROSITE" id="PS50835">
    <property type="entry name" value="IG_LIKE"/>
    <property type="match status" value="2"/>
</dbReference>
<evidence type="ECO:0000256" key="7">
    <source>
        <dbReference type="ARBA" id="ARBA00038361"/>
    </source>
</evidence>
<dbReference type="GO" id="GO:0033691">
    <property type="term" value="F:sialic acid binding"/>
    <property type="evidence" value="ECO:0007669"/>
    <property type="project" value="TreeGrafter"/>
</dbReference>
<dbReference type="InterPro" id="IPR003599">
    <property type="entry name" value="Ig_sub"/>
</dbReference>
<dbReference type="SMART" id="SM00409">
    <property type="entry name" value="IG"/>
    <property type="match status" value="3"/>
</dbReference>
<dbReference type="PANTHER" id="PTHR12035:SF107">
    <property type="entry name" value="MYELIN-ASSOCIATED GLYCOPROTEIN"/>
    <property type="match status" value="1"/>
</dbReference>
<reference evidence="8" key="1">
    <citation type="submission" date="2020-03" db="EMBL/GenBank/DDBJ databases">
        <title>Melopsittacus undulatus (budgerigar) genome, bMelUnd1, maternal haplotype with Z.</title>
        <authorList>
            <person name="Gedman G."/>
            <person name="Mountcastle J."/>
            <person name="Haase B."/>
            <person name="Formenti G."/>
            <person name="Wright T."/>
            <person name="Apodaca J."/>
            <person name="Pelan S."/>
            <person name="Chow W."/>
            <person name="Rhie A."/>
            <person name="Howe K."/>
            <person name="Fedrigo O."/>
            <person name="Jarvis E.D."/>
        </authorList>
    </citation>
    <scope>NUCLEOTIDE SEQUENCE [LARGE SCALE GENOMIC DNA]</scope>
</reference>
<dbReference type="InterPro" id="IPR013783">
    <property type="entry name" value="Ig-like_fold"/>
</dbReference>
<evidence type="ECO:0000256" key="6">
    <source>
        <dbReference type="ARBA" id="ARBA00023136"/>
    </source>
</evidence>
<dbReference type="InterPro" id="IPR036179">
    <property type="entry name" value="Ig-like_dom_sf"/>
</dbReference>
<evidence type="ECO:0000313" key="8">
    <source>
        <dbReference type="Ensembl" id="ENSMUNP00000025443.1"/>
    </source>
</evidence>
<protein>
    <submittedName>
        <fullName evidence="8">Uncharacterized protein</fullName>
    </submittedName>
</protein>
<evidence type="ECO:0000256" key="2">
    <source>
        <dbReference type="ARBA" id="ARBA00022692"/>
    </source>
</evidence>
<evidence type="ECO:0000256" key="5">
    <source>
        <dbReference type="ARBA" id="ARBA00022989"/>
    </source>
</evidence>
<accession>A0A8V5GTU2</accession>
<dbReference type="GO" id="GO:0005886">
    <property type="term" value="C:plasma membrane"/>
    <property type="evidence" value="ECO:0007669"/>
    <property type="project" value="TreeGrafter"/>
</dbReference>
<dbReference type="Pfam" id="PF13927">
    <property type="entry name" value="Ig_3"/>
    <property type="match status" value="1"/>
</dbReference>
<dbReference type="InterPro" id="IPR003598">
    <property type="entry name" value="Ig_sub2"/>
</dbReference>
<name>A0A8V5GTU2_MELUD</name>
<dbReference type="PANTHER" id="PTHR12035">
    <property type="entry name" value="SIALIC ACID BINDING IMMUNOGLOBULIN-LIKE LECTIN"/>
    <property type="match status" value="1"/>
</dbReference>
<comment type="subcellular location">
    <subcellularLocation>
        <location evidence="1">Membrane</location>
        <topology evidence="1">Single-pass type I membrane protein</topology>
    </subcellularLocation>
</comment>
<dbReference type="Gene3D" id="2.60.40.10">
    <property type="entry name" value="Immunoglobulins"/>
    <property type="match status" value="4"/>
</dbReference>
<evidence type="ECO:0000256" key="3">
    <source>
        <dbReference type="ARBA" id="ARBA00022734"/>
    </source>
</evidence>
<dbReference type="InterPro" id="IPR051036">
    <property type="entry name" value="SIGLEC"/>
</dbReference>
<comment type="similarity">
    <text evidence="7">Belongs to the immunoglobulin superfamily. SIGLEC (sialic acid binding Ig-like lectin) family.</text>
</comment>
<keyword evidence="4" id="KW-0130">Cell adhesion</keyword>
<keyword evidence="2" id="KW-0812">Transmembrane</keyword>
<evidence type="ECO:0000313" key="9">
    <source>
        <dbReference type="Proteomes" id="UP000694405"/>
    </source>
</evidence>
<proteinExistence type="inferred from homology"/>
<keyword evidence="9" id="KW-1185">Reference proteome</keyword>
<dbReference type="SMART" id="SM00408">
    <property type="entry name" value="IGc2"/>
    <property type="match status" value="2"/>
</dbReference>